<organism evidence="1 2">
    <name type="scientific">Dentipellis fragilis</name>
    <dbReference type="NCBI Taxonomy" id="205917"/>
    <lineage>
        <taxon>Eukaryota</taxon>
        <taxon>Fungi</taxon>
        <taxon>Dikarya</taxon>
        <taxon>Basidiomycota</taxon>
        <taxon>Agaricomycotina</taxon>
        <taxon>Agaricomycetes</taxon>
        <taxon>Russulales</taxon>
        <taxon>Hericiaceae</taxon>
        <taxon>Dentipellis</taxon>
    </lineage>
</organism>
<reference evidence="1 2" key="1">
    <citation type="submission" date="2019-02" db="EMBL/GenBank/DDBJ databases">
        <title>Genome sequencing of the rare red list fungi Dentipellis fragilis.</title>
        <authorList>
            <person name="Buettner E."/>
            <person name="Kellner H."/>
        </authorList>
    </citation>
    <scope>NUCLEOTIDE SEQUENCE [LARGE SCALE GENOMIC DNA]</scope>
    <source>
        <strain evidence="1 2">DSM 105465</strain>
    </source>
</reference>
<dbReference type="AlphaFoldDB" id="A0A4Y9Y983"/>
<proteinExistence type="predicted"/>
<evidence type="ECO:0000313" key="2">
    <source>
        <dbReference type="Proteomes" id="UP000298327"/>
    </source>
</evidence>
<dbReference type="EMBL" id="SEOQ01000661">
    <property type="protein sequence ID" value="TFY58752.1"/>
    <property type="molecule type" value="Genomic_DNA"/>
</dbReference>
<dbReference type="Proteomes" id="UP000298327">
    <property type="component" value="Unassembled WGS sequence"/>
</dbReference>
<comment type="caution">
    <text evidence="1">The sequence shown here is derived from an EMBL/GenBank/DDBJ whole genome shotgun (WGS) entry which is preliminary data.</text>
</comment>
<accession>A0A4Y9Y983</accession>
<protein>
    <submittedName>
        <fullName evidence="1">Uncharacterized protein</fullName>
    </submittedName>
</protein>
<gene>
    <name evidence="1" type="ORF">EVG20_g8033</name>
</gene>
<name>A0A4Y9Y983_9AGAM</name>
<keyword evidence="2" id="KW-1185">Reference proteome</keyword>
<dbReference type="OrthoDB" id="2770090at2759"/>
<sequence length="104" mass="11855">MELLLSSAHSHGLPHKLTRNLSQLHFGYHGWVTNTLFRPEIWDPSPASHVKSKATLRADNRAERNKQRMRFDEEGLGALEETARMAEATSGLLLGRIQYFKKKA</sequence>
<evidence type="ECO:0000313" key="1">
    <source>
        <dbReference type="EMBL" id="TFY58752.1"/>
    </source>
</evidence>